<evidence type="ECO:0000256" key="11">
    <source>
        <dbReference type="ARBA" id="ARBA00022771"/>
    </source>
</evidence>
<dbReference type="Pfam" id="PF06337">
    <property type="entry name" value="DUSP"/>
    <property type="match status" value="2"/>
</dbReference>
<evidence type="ECO:0000256" key="17">
    <source>
        <dbReference type="SAM" id="MobiDB-lite"/>
    </source>
</evidence>
<dbReference type="PANTHER" id="PTHR21646:SF86">
    <property type="entry name" value="UBIQUITIN CARBOXYL-TERMINAL HYDROLASE"/>
    <property type="match status" value="1"/>
</dbReference>
<feature type="domain" description="DUSP" evidence="20">
    <location>
        <begin position="1004"/>
        <end position="1096"/>
    </location>
</feature>
<dbReference type="InterPro" id="IPR013083">
    <property type="entry name" value="Znf_RING/FYVE/PHD"/>
</dbReference>
<dbReference type="Gene3D" id="3.30.40.10">
    <property type="entry name" value="Zinc/RING finger domain, C3HC4 (zinc finger)"/>
    <property type="match status" value="1"/>
</dbReference>
<keyword evidence="15" id="KW-0206">Cytoskeleton</keyword>
<proteinExistence type="inferred from homology"/>
<evidence type="ECO:0000256" key="7">
    <source>
        <dbReference type="ARBA" id="ARBA00022583"/>
    </source>
</evidence>
<dbReference type="Proteomes" id="UP001208570">
    <property type="component" value="Unassembled WGS sequence"/>
</dbReference>
<dbReference type="Gene3D" id="3.90.70.10">
    <property type="entry name" value="Cysteine proteinases"/>
    <property type="match status" value="2"/>
</dbReference>
<accession>A0AAD9J326</accession>
<dbReference type="EMBL" id="JAODUP010000704">
    <property type="protein sequence ID" value="KAK2145080.1"/>
    <property type="molecule type" value="Genomic_DNA"/>
</dbReference>
<evidence type="ECO:0000256" key="6">
    <source>
        <dbReference type="ARBA" id="ARBA00022490"/>
    </source>
</evidence>
<dbReference type="InterPro" id="IPR035927">
    <property type="entry name" value="DUSP-like_sf"/>
</dbReference>
<gene>
    <name evidence="21" type="ORF">LSH36_704g02005</name>
</gene>
<dbReference type="InterPro" id="IPR038765">
    <property type="entry name" value="Papain-like_cys_pep_sf"/>
</dbReference>
<comment type="catalytic activity">
    <reaction evidence="1">
        <text>Thiol-dependent hydrolysis of ester, thioester, amide, peptide and isopeptide bonds formed by the C-terminal Gly of ubiquitin (a 76-residue protein attached to proteins as an intracellular targeting signal).</text>
        <dbReference type="EC" id="3.4.19.12"/>
    </reaction>
</comment>
<feature type="compositionally biased region" description="Low complexity" evidence="17">
    <location>
        <begin position="641"/>
        <end position="660"/>
    </location>
</feature>
<dbReference type="PROSITE" id="PS00972">
    <property type="entry name" value="USP_1"/>
    <property type="match status" value="1"/>
</dbReference>
<evidence type="ECO:0000256" key="3">
    <source>
        <dbReference type="ARBA" id="ARBA00004556"/>
    </source>
</evidence>
<dbReference type="GO" id="GO:0006508">
    <property type="term" value="P:proteolysis"/>
    <property type="evidence" value="ECO:0007669"/>
    <property type="project" value="UniProtKB-KW"/>
</dbReference>
<evidence type="ECO:0000259" key="18">
    <source>
        <dbReference type="PROSITE" id="PS50235"/>
    </source>
</evidence>
<keyword evidence="10" id="KW-0677">Repeat</keyword>
<dbReference type="SMART" id="SM00695">
    <property type="entry name" value="DUSP"/>
    <property type="match status" value="2"/>
</dbReference>
<evidence type="ECO:0000256" key="5">
    <source>
        <dbReference type="ARBA" id="ARBA00012759"/>
    </source>
</evidence>
<keyword evidence="9" id="KW-0479">Metal-binding</keyword>
<dbReference type="SUPFAM" id="SSF143791">
    <property type="entry name" value="DUSP-like"/>
    <property type="match status" value="2"/>
</dbReference>
<keyword evidence="22" id="KW-1185">Reference proteome</keyword>
<keyword evidence="13" id="KW-0378">Hydrolase</keyword>
<dbReference type="GO" id="GO:0006897">
    <property type="term" value="P:endocytosis"/>
    <property type="evidence" value="ECO:0007669"/>
    <property type="project" value="UniProtKB-KW"/>
</dbReference>
<evidence type="ECO:0000256" key="8">
    <source>
        <dbReference type="ARBA" id="ARBA00022670"/>
    </source>
</evidence>
<reference evidence="21" key="1">
    <citation type="journal article" date="2023" name="Mol. Biol. Evol.">
        <title>Third-Generation Sequencing Reveals the Adaptive Role of the Epigenome in Three Deep-Sea Polychaetes.</title>
        <authorList>
            <person name="Perez M."/>
            <person name="Aroh O."/>
            <person name="Sun Y."/>
            <person name="Lan Y."/>
            <person name="Juniper S.K."/>
            <person name="Young C.R."/>
            <person name="Angers B."/>
            <person name="Qian P.Y."/>
        </authorList>
    </citation>
    <scope>NUCLEOTIDE SEQUENCE</scope>
    <source>
        <strain evidence="21">P08H-3</strain>
    </source>
</reference>
<evidence type="ECO:0000313" key="22">
    <source>
        <dbReference type="Proteomes" id="UP001208570"/>
    </source>
</evidence>
<dbReference type="InterPro" id="IPR006615">
    <property type="entry name" value="Pept_C19_DUSP"/>
</dbReference>
<dbReference type="InterPro" id="IPR028889">
    <property type="entry name" value="USP"/>
</dbReference>
<dbReference type="GO" id="GO:0004843">
    <property type="term" value="F:cysteine-type deubiquitinase activity"/>
    <property type="evidence" value="ECO:0007669"/>
    <property type="project" value="UniProtKB-EC"/>
</dbReference>
<feature type="region of interest" description="Disordered" evidence="17">
    <location>
        <begin position="687"/>
        <end position="769"/>
    </location>
</feature>
<dbReference type="Pfam" id="PF02148">
    <property type="entry name" value="zf-UBP"/>
    <property type="match status" value="1"/>
</dbReference>
<keyword evidence="6" id="KW-0963">Cytoplasm</keyword>
<feature type="region of interest" description="Disordered" evidence="17">
    <location>
        <begin position="497"/>
        <end position="538"/>
    </location>
</feature>
<comment type="caution">
    <text evidence="21">The sequence shown here is derived from an EMBL/GenBank/DDBJ whole genome shotgun (WGS) entry which is preliminary data.</text>
</comment>
<dbReference type="EC" id="3.4.19.12" evidence="5"/>
<dbReference type="PANTHER" id="PTHR21646">
    <property type="entry name" value="UBIQUITIN CARBOXYL-TERMINAL HYDROLASE"/>
    <property type="match status" value="1"/>
</dbReference>
<dbReference type="GO" id="GO:0008270">
    <property type="term" value="F:zinc ion binding"/>
    <property type="evidence" value="ECO:0007669"/>
    <property type="project" value="UniProtKB-KW"/>
</dbReference>
<evidence type="ECO:0000256" key="16">
    <source>
        <dbReference type="PROSITE-ProRule" id="PRU00502"/>
    </source>
</evidence>
<evidence type="ECO:0000256" key="1">
    <source>
        <dbReference type="ARBA" id="ARBA00000707"/>
    </source>
</evidence>
<dbReference type="InterPro" id="IPR050185">
    <property type="entry name" value="Ub_carboxyl-term_hydrolase"/>
</dbReference>
<evidence type="ECO:0000256" key="10">
    <source>
        <dbReference type="ARBA" id="ARBA00022737"/>
    </source>
</evidence>
<evidence type="ECO:0000256" key="12">
    <source>
        <dbReference type="ARBA" id="ARBA00022786"/>
    </source>
</evidence>
<evidence type="ECO:0000313" key="21">
    <source>
        <dbReference type="EMBL" id="KAK2145080.1"/>
    </source>
</evidence>
<evidence type="ECO:0000256" key="2">
    <source>
        <dbReference type="ARBA" id="ARBA00004300"/>
    </source>
</evidence>
<evidence type="ECO:0000256" key="14">
    <source>
        <dbReference type="ARBA" id="ARBA00022833"/>
    </source>
</evidence>
<feature type="compositionally biased region" description="Basic and acidic residues" evidence="17">
    <location>
        <begin position="625"/>
        <end position="636"/>
    </location>
</feature>
<feature type="region of interest" description="Disordered" evidence="17">
    <location>
        <begin position="554"/>
        <end position="660"/>
    </location>
</feature>
<dbReference type="GO" id="GO:0048471">
    <property type="term" value="C:perinuclear region of cytoplasm"/>
    <property type="evidence" value="ECO:0007669"/>
    <property type="project" value="UniProtKB-SubCell"/>
</dbReference>
<feature type="compositionally biased region" description="Polar residues" evidence="17">
    <location>
        <begin position="566"/>
        <end position="583"/>
    </location>
</feature>
<comment type="similarity">
    <text evidence="4">Belongs to the peptidase C19 family. USP20/USP33 subfamily.</text>
</comment>
<dbReference type="PROSITE" id="PS50271">
    <property type="entry name" value="ZF_UBP"/>
    <property type="match status" value="1"/>
</dbReference>
<feature type="compositionally biased region" description="Basic and acidic residues" evidence="17">
    <location>
        <begin position="687"/>
        <end position="701"/>
    </location>
</feature>
<dbReference type="Pfam" id="PF00443">
    <property type="entry name" value="UCH"/>
    <property type="match status" value="1"/>
</dbReference>
<protein>
    <recommendedName>
        <fullName evidence="5">ubiquitinyl hydrolase 1</fullName>
        <ecNumber evidence="5">3.4.19.12</ecNumber>
    </recommendedName>
</protein>
<name>A0AAD9J326_9ANNE</name>
<dbReference type="InterPro" id="IPR001607">
    <property type="entry name" value="Znf_UBP"/>
</dbReference>
<sequence length="1231" mass="138907">MNELVPRGHEFNHIPRKGRRRGDGIGILCKTGLTVTVSKSETTKMYTYFENMDCIINIDNIAIIPYDVIITGDLNFHVDIKSNVEARTFSSIWDSHGLTQHVKSATHKRGHTIDLVISRESSPVIVGTPSIFDPCLLGNKDITTYKKMIDLLKMMVIGVLRPLLCTWCAEQPPKLTPIVLLWITFESINEASWPVKTAWLQKAIGIPPITPPNFNEPDPWLEPLFQFQVDVNAAMSQKMSNCPHVSTMAGNTWEDLLRKKVEECCDSCEARAPNLWLCLYDHCLYVGCGESGSDHSSTHSEEKCHPLTMNLTTMRIWCYTCECEVYKDYNVPPLPLAEQLPLTSVCGPLPDRYAPPLVTPPRCPTPTHEESDSDDDEDDTKKPRGLTGLQNIGNTCYMNSALQALSNCPPMTRFFLDCSGYVKTDKKPMLSRCYMKLMSELWHRKRPSYLVPSSVAHSIKLVHPMFRGYTQQDVQEFLRCFMDQIHEELKQAIFNPDEDLHSADPSSEGQEGHPEEQCSSDEDQETAMPSPHPSPIHKSKLTFYKMMKDIDTKVEPSDGEYETCDSGLSSNRNSTEPSLSSSDEALPENNDVTPHPAAESMETDGIISHPGSTQNLNDIGLSDPELGRVQDKHVVDDDTVSGSETIDSGIGSTSSSTLVSSNSIMSGCVSDMPSVLMRSPTKLKDTKELANKQEQQHRQETEISQSVGGFGDAELTASVEMEPPQVQRFVGLGKRSRTQSERRPRSRSSSDLSQGHSPVGRGKSGKKKPIQYQSVISDIFDGKILSSVQCLTCERDLSLPIPSKDYLHALHASHNASQAVAASQKGTCGEVHLNQGWLSWILGWVKSWFWGPTVTLSDCLATFFSADELKGDNMYSCEKCKKLRNGMKYSKVLKLPEILSIHLKRFRHEFMFSSKINNYVSFPLEGLDMGPYLHKNCKDHVTKYDLVSVICHHGTAGGGHYTAYAQNYISDQWYEFDDQYVTEVDLQQVENAEAYVLFYRKQNDNMIPVRQKAEQIAENMESTFLQFFVSKQWINKFNTFAEPGPITNNDFLCHHGGVHPHKWNAVGELVQEIPQKLWEYLHDMFGGGPAVNRLFLCDDCQVELDRLKMRQKKEMDTFLMLHEMFQSEDYCGKIYAINMAWFKEWESFVRAKTNEMPGPIDNNKICVTRCGQSALRINSDYVQLSEEQWNFLCEIYGGGPDIVIRQHHPPSPNLFTHKTDEVSVKMSEGKT</sequence>
<dbReference type="CDD" id="cd02674">
    <property type="entry name" value="Peptidase_C19R"/>
    <property type="match status" value="1"/>
</dbReference>
<keyword evidence="14" id="KW-0862">Zinc</keyword>
<dbReference type="PROSITE" id="PS50235">
    <property type="entry name" value="USP_3"/>
    <property type="match status" value="1"/>
</dbReference>
<feature type="domain" description="DUSP" evidence="20">
    <location>
        <begin position="1106"/>
        <end position="1208"/>
    </location>
</feature>
<dbReference type="AlphaFoldDB" id="A0AAD9J326"/>
<evidence type="ECO:0000256" key="15">
    <source>
        <dbReference type="ARBA" id="ARBA00023212"/>
    </source>
</evidence>
<feature type="domain" description="USP" evidence="18">
    <location>
        <begin position="387"/>
        <end position="1002"/>
    </location>
</feature>
<dbReference type="GO" id="GO:0016579">
    <property type="term" value="P:protein deubiquitination"/>
    <property type="evidence" value="ECO:0007669"/>
    <property type="project" value="InterPro"/>
</dbReference>
<dbReference type="PROSITE" id="PS51283">
    <property type="entry name" value="DUSP"/>
    <property type="match status" value="2"/>
</dbReference>
<keyword evidence="12" id="KW-0833">Ubl conjugation pathway</keyword>
<feature type="region of interest" description="Disordered" evidence="17">
    <location>
        <begin position="356"/>
        <end position="387"/>
    </location>
</feature>
<keyword evidence="8" id="KW-0645">Protease</keyword>
<dbReference type="SUPFAM" id="SSF54001">
    <property type="entry name" value="Cysteine proteinases"/>
    <property type="match status" value="1"/>
</dbReference>
<dbReference type="InterPro" id="IPR001394">
    <property type="entry name" value="Peptidase_C19_UCH"/>
</dbReference>
<dbReference type="SMART" id="SM00290">
    <property type="entry name" value="ZnF_UBP"/>
    <property type="match status" value="1"/>
</dbReference>
<comment type="subcellular location">
    <subcellularLocation>
        <location evidence="2">Cytoplasm</location>
        <location evidence="2">Cytoskeleton</location>
        <location evidence="2">Microtubule organizing center</location>
        <location evidence="2">Centrosome</location>
    </subcellularLocation>
    <subcellularLocation>
        <location evidence="3">Cytoplasm</location>
        <location evidence="3">Perinuclear region</location>
    </subcellularLocation>
</comment>
<dbReference type="PROSITE" id="PS00973">
    <property type="entry name" value="USP_2"/>
    <property type="match status" value="1"/>
</dbReference>
<evidence type="ECO:0000256" key="9">
    <source>
        <dbReference type="ARBA" id="ARBA00022723"/>
    </source>
</evidence>
<dbReference type="FunFam" id="3.30.2230.10:FF:000001">
    <property type="entry name" value="Ubiquitinyl hydrolase 1"/>
    <property type="match status" value="1"/>
</dbReference>
<keyword evidence="11 16" id="KW-0863">Zinc-finger</keyword>
<dbReference type="GO" id="GO:0005813">
    <property type="term" value="C:centrosome"/>
    <property type="evidence" value="ECO:0007669"/>
    <property type="project" value="UniProtKB-SubCell"/>
</dbReference>
<evidence type="ECO:0000259" key="20">
    <source>
        <dbReference type="PROSITE" id="PS51283"/>
    </source>
</evidence>
<evidence type="ECO:0000259" key="19">
    <source>
        <dbReference type="PROSITE" id="PS50271"/>
    </source>
</evidence>
<evidence type="ECO:0000256" key="4">
    <source>
        <dbReference type="ARBA" id="ARBA00008269"/>
    </source>
</evidence>
<dbReference type="InterPro" id="IPR018200">
    <property type="entry name" value="USP_CS"/>
</dbReference>
<evidence type="ECO:0000256" key="13">
    <source>
        <dbReference type="ARBA" id="ARBA00022801"/>
    </source>
</evidence>
<keyword evidence="7" id="KW-0254">Endocytosis</keyword>
<dbReference type="SUPFAM" id="SSF57850">
    <property type="entry name" value="RING/U-box"/>
    <property type="match status" value="1"/>
</dbReference>
<feature type="domain" description="UBP-type" evidence="19">
    <location>
        <begin position="240"/>
        <end position="347"/>
    </location>
</feature>
<organism evidence="21 22">
    <name type="scientific">Paralvinella palmiformis</name>
    <dbReference type="NCBI Taxonomy" id="53620"/>
    <lineage>
        <taxon>Eukaryota</taxon>
        <taxon>Metazoa</taxon>
        <taxon>Spiralia</taxon>
        <taxon>Lophotrochozoa</taxon>
        <taxon>Annelida</taxon>
        <taxon>Polychaeta</taxon>
        <taxon>Sedentaria</taxon>
        <taxon>Canalipalpata</taxon>
        <taxon>Terebellida</taxon>
        <taxon>Terebelliformia</taxon>
        <taxon>Alvinellidae</taxon>
        <taxon>Paralvinella</taxon>
    </lineage>
</organism>
<dbReference type="Gene3D" id="3.30.2230.10">
    <property type="entry name" value="DUSP-like"/>
    <property type="match status" value="2"/>
</dbReference>